<dbReference type="SUPFAM" id="SSF55464">
    <property type="entry name" value="Origin of replication-binding domain, RBD-like"/>
    <property type="match status" value="1"/>
</dbReference>
<dbReference type="OrthoDB" id="3465077at2"/>
<dbReference type="InterPro" id="IPR014862">
    <property type="entry name" value="TrwC"/>
</dbReference>
<sequence length="266" mass="27611">MLTVRVLNVAEVEAERVLEPSVTPAAFARPQDPPGPRAYALWAGSAETLAAWNATVGEAVGAGALAAAIAGWSADAGGPVRPAGEPAYDLTFIAPASVSWVWAQGDGQLRRDLEQAVLNAASRCVDHLVRTRPLADGEEPGRGWAAALGLHVIGTPQPWTKAPPPQLHVHACLVAVLDADQQLRGPDRGALYESSLTREGGALGRAALAEDLRELGFDLTLDTGPGARGYEITGVPEGLLLSGQSADKGCAGLGEETDDPRGGFHR</sequence>
<feature type="domain" description="TrwC relaxase" evidence="1">
    <location>
        <begin position="41"/>
        <end position="240"/>
    </location>
</feature>
<dbReference type="Pfam" id="PF08751">
    <property type="entry name" value="TrwC"/>
    <property type="match status" value="1"/>
</dbReference>
<gene>
    <name evidence="2" type="ORF">SAMN05216499_14815</name>
</gene>
<keyword evidence="3" id="KW-1185">Reference proteome</keyword>
<dbReference type="RefSeq" id="WP_073502999.1">
    <property type="nucleotide sequence ID" value="NZ_FRBI01000048.1"/>
</dbReference>
<reference evidence="2 3" key="1">
    <citation type="submission" date="2016-11" db="EMBL/GenBank/DDBJ databases">
        <authorList>
            <person name="Jaros S."/>
            <person name="Januszkiewicz K."/>
            <person name="Wedrychowicz H."/>
        </authorList>
    </citation>
    <scope>NUCLEOTIDE SEQUENCE [LARGE SCALE GENOMIC DNA]</scope>
    <source>
        <strain evidence="2 3">CGMCC 4.2025</strain>
    </source>
</reference>
<proteinExistence type="predicted"/>
<evidence type="ECO:0000313" key="3">
    <source>
        <dbReference type="Proteomes" id="UP000184111"/>
    </source>
</evidence>
<dbReference type="AlphaFoldDB" id="A0A1M7QXH5"/>
<dbReference type="EMBL" id="FRBI01000048">
    <property type="protein sequence ID" value="SHN36789.1"/>
    <property type="molecule type" value="Genomic_DNA"/>
</dbReference>
<protein>
    <submittedName>
        <fullName evidence="2">TrwC relaxase</fullName>
    </submittedName>
</protein>
<accession>A0A1M7QXH5</accession>
<evidence type="ECO:0000259" key="1">
    <source>
        <dbReference type="Pfam" id="PF08751"/>
    </source>
</evidence>
<name>A0A1M7QXH5_9ACTN</name>
<dbReference type="Proteomes" id="UP000184111">
    <property type="component" value="Unassembled WGS sequence"/>
</dbReference>
<evidence type="ECO:0000313" key="2">
    <source>
        <dbReference type="EMBL" id="SHN36789.1"/>
    </source>
</evidence>
<organism evidence="2 3">
    <name type="scientific">Actinacidiphila paucisporea</name>
    <dbReference type="NCBI Taxonomy" id="310782"/>
    <lineage>
        <taxon>Bacteria</taxon>
        <taxon>Bacillati</taxon>
        <taxon>Actinomycetota</taxon>
        <taxon>Actinomycetes</taxon>
        <taxon>Kitasatosporales</taxon>
        <taxon>Streptomycetaceae</taxon>
        <taxon>Actinacidiphila</taxon>
    </lineage>
</organism>
<dbReference type="STRING" id="310782.SAMN05216499_14815"/>